<evidence type="ECO:0000256" key="2">
    <source>
        <dbReference type="SAM" id="MobiDB-lite"/>
    </source>
</evidence>
<protein>
    <submittedName>
        <fullName evidence="3">Uncharacterized protein</fullName>
    </submittedName>
</protein>
<evidence type="ECO:0000256" key="1">
    <source>
        <dbReference type="SAM" id="Coils"/>
    </source>
</evidence>
<feature type="compositionally biased region" description="Acidic residues" evidence="2">
    <location>
        <begin position="582"/>
        <end position="592"/>
    </location>
</feature>
<evidence type="ECO:0000313" key="3">
    <source>
        <dbReference type="EMBL" id="QHS85814.1"/>
    </source>
</evidence>
<feature type="coiled-coil region" evidence="1">
    <location>
        <begin position="1186"/>
        <end position="1273"/>
    </location>
</feature>
<name>A0A6C0B1Y8_9ZZZZ</name>
<proteinExistence type="predicted"/>
<accession>A0A6C0B1Y8</accession>
<feature type="compositionally biased region" description="Polar residues" evidence="2">
    <location>
        <begin position="442"/>
        <end position="458"/>
    </location>
</feature>
<dbReference type="EMBL" id="MN739048">
    <property type="protein sequence ID" value="QHS85814.1"/>
    <property type="molecule type" value="Genomic_DNA"/>
</dbReference>
<feature type="compositionally biased region" description="Basic and acidic residues" evidence="2">
    <location>
        <begin position="265"/>
        <end position="281"/>
    </location>
</feature>
<feature type="coiled-coil region" evidence="1">
    <location>
        <begin position="913"/>
        <end position="1035"/>
    </location>
</feature>
<reference evidence="3" key="1">
    <citation type="journal article" date="2020" name="Nature">
        <title>Giant virus diversity and host interactions through global metagenomics.</title>
        <authorList>
            <person name="Schulz F."/>
            <person name="Roux S."/>
            <person name="Paez-Espino D."/>
            <person name="Jungbluth S."/>
            <person name="Walsh D.A."/>
            <person name="Denef V.J."/>
            <person name="McMahon K.D."/>
            <person name="Konstantinidis K.T."/>
            <person name="Eloe-Fadrosh E.A."/>
            <person name="Kyrpides N.C."/>
            <person name="Woyke T."/>
        </authorList>
    </citation>
    <scope>NUCLEOTIDE SEQUENCE</scope>
    <source>
        <strain evidence="3">GVMAG-M-3300009185-36</strain>
    </source>
</reference>
<feature type="region of interest" description="Disordered" evidence="2">
    <location>
        <begin position="260"/>
        <end position="295"/>
    </location>
</feature>
<sequence>MKTYRNRHTRNRTRRRRMKGGSYADDLALITKYVEIGSRDPLMPLDMRPSNAELDSIDRIVKGYPLSEELKDRFLSTIANIRRTTHRGVGYGQQVTRQLATRFAAEIGELKAVVEANRPAERQANNDFYIPLQRLHRIAFDFSNSLTPADQAKLVSNKSQYDTVNGHTDGKQPVDQEAANVELLSSVSRFIPQLGDWFTGLSRLKNVQIAARPAERERLFELLPPGLRGSDELAKIFDAYSVRIADVYVNLSTSVALGDQAALAKPERPRKPGRKDLEQEKAGPVPEPPIFGEPAPEERALPIELPEARPVPAVAALPEALPLGATPLQELPAPPARGIRARPSNALGAVPVVAEGMNLAGPVVNSLPLPSSEGPRDMAPRPKVNPVYVAPPGAERTPAPVIPDVSSTSRSGLLPRAPGAVPTQPVFPTVEQPASAPGRSALGQTASPGVLQSQSTPLTSGEQMQFLKGSYKLLQQRDPGTTICEYRYPTVYKLLESGIFNGSDIISLLNRNDPKLSELFTAIGYDRDAKTIMDHPIAEIYRACHPDRSLGDQENLTRIFQVLKALEDYTGQTQPVNNLENVDPDDESYWADDDPRWDQDDSSDFLKELMSYLKFPKTNVLSLDELLAMLRPTVDQAKLNEIQIQNRKDYIKNHIRKFMRETIEKCTDRALALRRESNMNKLLEFLVDGYPFRVSSVVVQQIKDVIHDKPGEGIIESKTLRFFLNSVVKVLQARNIQELNQRLIETKGVVHAIFYQEQWCAKPNVALDVKQEIYRGSLKAKWIDETRQGLTLTSDAIRPDKANGISSKTITISRGDCFSFNTEGVKTCAPKFVFKESKNHFTVENITEVPTGFSLSILQYLSGSVVRSSRFPILLAKSSDITCFVNGIVKKECPKGVGLTPQITLPNDCPKKLLDAQFKLVAAETKSRNLERQVTTCEAHVAKLRSELDKVLRENEAETTRLRADIARDQAKLAELEASKDVIDSQLAEVRAKRDEIQGHLHGFAVQLKESERVKAEVELEKARLEAQIGVLKSDKVQSDAQAELTARLNAERDAEVGRLTERYNTVSGQLQAASSEQGELQARYAEVQAQLLAAQASVADLDSRFATTNALIRTTDEQIREELGGITEIIGEGVEELTAGLDLVLGLANDTRNDIAAARSGFTEQFSALQHELAAAELSRKGEILQAIQSLKEENQARMAALQRDLAQASAEKDRLQAQLSQEQAAKAMAEGQVAAKNEEIAKKDREHAAALEAARKAAADTAEQVKAANDAALQSKDAESVATAAGLDVVYRGQLEVLRLQLAAALARSVAAEASVADRAGLEAELARIHEEIAARPIPAAPAAPVAVPVPEIINRVPGGNVVVGNEITINWDTHGSPAPWILRVDYDGANPDFQEVTNSAPIMYTVKRPGELMGTIYSVRVV</sequence>
<feature type="region of interest" description="Disordered" evidence="2">
    <location>
        <begin position="574"/>
        <end position="594"/>
    </location>
</feature>
<feature type="region of interest" description="Disordered" evidence="2">
    <location>
        <begin position="398"/>
        <end position="458"/>
    </location>
</feature>
<organism evidence="3">
    <name type="scientific">viral metagenome</name>
    <dbReference type="NCBI Taxonomy" id="1070528"/>
    <lineage>
        <taxon>unclassified sequences</taxon>
        <taxon>metagenomes</taxon>
        <taxon>organismal metagenomes</taxon>
    </lineage>
</organism>
<keyword evidence="1" id="KW-0175">Coiled coil</keyword>
<dbReference type="PANTHER" id="PTHR45615">
    <property type="entry name" value="MYOSIN HEAVY CHAIN, NON-MUSCLE"/>
    <property type="match status" value="1"/>
</dbReference>
<dbReference type="PANTHER" id="PTHR45615:SF66">
    <property type="entry name" value="CARD DOMAIN-CONTAINING PROTEIN"/>
    <property type="match status" value="1"/>
</dbReference>